<dbReference type="InterPro" id="IPR010982">
    <property type="entry name" value="Lambda_DNA-bd_dom_sf"/>
</dbReference>
<dbReference type="PROSITE" id="PS50943">
    <property type="entry name" value="HTH_CROC1"/>
    <property type="match status" value="1"/>
</dbReference>
<organism evidence="2 3">
    <name type="scientific">Sutterella wadsworthensis 2_1_59BFAA</name>
    <dbReference type="NCBI Taxonomy" id="742823"/>
    <lineage>
        <taxon>Bacteria</taxon>
        <taxon>Pseudomonadati</taxon>
        <taxon>Pseudomonadota</taxon>
        <taxon>Betaproteobacteria</taxon>
        <taxon>Burkholderiales</taxon>
        <taxon>Sutterellaceae</taxon>
        <taxon>Sutterella</taxon>
    </lineage>
</organism>
<keyword evidence="3" id="KW-1185">Reference proteome</keyword>
<dbReference type="Gene3D" id="2.10.109.10">
    <property type="entry name" value="Umud Fragment, subunit A"/>
    <property type="match status" value="1"/>
</dbReference>
<name>K1JPT9_9BURK</name>
<dbReference type="AlphaFoldDB" id="K1JPT9"/>
<dbReference type="HOGENOM" id="CLU_066192_1_3_4"/>
<accession>K1JPT9</accession>
<dbReference type="InterPro" id="IPR001387">
    <property type="entry name" value="Cro/C1-type_HTH"/>
</dbReference>
<evidence type="ECO:0000313" key="2">
    <source>
        <dbReference type="EMBL" id="EKB32221.1"/>
    </source>
</evidence>
<evidence type="ECO:0000259" key="1">
    <source>
        <dbReference type="PROSITE" id="PS50943"/>
    </source>
</evidence>
<dbReference type="InterPro" id="IPR036286">
    <property type="entry name" value="LexA/Signal_pep-like_sf"/>
</dbReference>
<dbReference type="EMBL" id="ADMG01000007">
    <property type="protein sequence ID" value="EKB32221.1"/>
    <property type="molecule type" value="Genomic_DNA"/>
</dbReference>
<dbReference type="GO" id="GO:0003677">
    <property type="term" value="F:DNA binding"/>
    <property type="evidence" value="ECO:0007669"/>
    <property type="project" value="InterPro"/>
</dbReference>
<dbReference type="InterPro" id="IPR039418">
    <property type="entry name" value="LexA-like"/>
</dbReference>
<sequence>MSTNEKDALKRIRIANLSRLAELNGSRSRLAEILGKAPQQINDMIRGTKSFGARIAREIEDKLGLPPGTLDTENAELGNPQVSTIRFKRIPILSYVQAGMLTDNGQEQYDEWAIVPETLPEKTFALRVRGDSMSPNFQEGQLLFVDPNRLPKPGDFVIARSTSGILTETTFKKYVVTGYDDQGRELFDLKPLNPDYPILHSMQHGLEVVGVVCGSFNTY</sequence>
<comment type="caution">
    <text evidence="2">The sequence shown here is derived from an EMBL/GenBank/DDBJ whole genome shotgun (WGS) entry which is preliminary data.</text>
</comment>
<evidence type="ECO:0000313" key="3">
    <source>
        <dbReference type="Proteomes" id="UP000005835"/>
    </source>
</evidence>
<dbReference type="STRING" id="742823.HMPREF9465_00236"/>
<dbReference type="Pfam" id="PF00717">
    <property type="entry name" value="Peptidase_S24"/>
    <property type="match status" value="1"/>
</dbReference>
<protein>
    <recommendedName>
        <fullName evidence="1">HTH cro/C1-type domain-containing protein</fullName>
    </recommendedName>
</protein>
<dbReference type="InterPro" id="IPR015927">
    <property type="entry name" value="Peptidase_S24_S26A/B/C"/>
</dbReference>
<dbReference type="SUPFAM" id="SSF47413">
    <property type="entry name" value="lambda repressor-like DNA-binding domains"/>
    <property type="match status" value="1"/>
</dbReference>
<gene>
    <name evidence="2" type="ORF">HMPREF9465_00236</name>
</gene>
<dbReference type="SUPFAM" id="SSF51306">
    <property type="entry name" value="LexA/Signal peptidase"/>
    <property type="match status" value="1"/>
</dbReference>
<proteinExistence type="predicted"/>
<dbReference type="CDD" id="cd06529">
    <property type="entry name" value="S24_LexA-like"/>
    <property type="match status" value="1"/>
</dbReference>
<dbReference type="RefSeq" id="WP_005433310.1">
    <property type="nucleotide sequence ID" value="NZ_JH815513.1"/>
</dbReference>
<reference evidence="2 3" key="1">
    <citation type="submission" date="2012-05" db="EMBL/GenBank/DDBJ databases">
        <title>The Genome Sequence of Sutterella wadsworthensis 2_1_59BFAA.</title>
        <authorList>
            <consortium name="The Broad Institute Genome Sequencing Platform"/>
            <person name="Earl A."/>
            <person name="Ward D."/>
            <person name="Feldgarden M."/>
            <person name="Gevers D."/>
            <person name="Daigneault M."/>
            <person name="Strauss J."/>
            <person name="Allen-Vercoe E."/>
            <person name="Walker B."/>
            <person name="Young S.K."/>
            <person name="Zeng Q."/>
            <person name="Gargeya S."/>
            <person name="Fitzgerald M."/>
            <person name="Haas B."/>
            <person name="Abouelleil A."/>
            <person name="Alvarado L."/>
            <person name="Arachchi H.M."/>
            <person name="Berlin A.M."/>
            <person name="Chapman S.B."/>
            <person name="Goldberg J."/>
            <person name="Griggs A."/>
            <person name="Gujja S."/>
            <person name="Hansen M."/>
            <person name="Howarth C."/>
            <person name="Imamovic A."/>
            <person name="Larimer J."/>
            <person name="McCowen C."/>
            <person name="Montmayeur A."/>
            <person name="Murphy C."/>
            <person name="Neiman D."/>
            <person name="Pearson M."/>
            <person name="Priest M."/>
            <person name="Roberts A."/>
            <person name="Saif S."/>
            <person name="Shea T."/>
            <person name="Sisk P."/>
            <person name="Sykes S."/>
            <person name="Wortman J."/>
            <person name="Nusbaum C."/>
            <person name="Birren B."/>
        </authorList>
    </citation>
    <scope>NUCLEOTIDE SEQUENCE [LARGE SCALE GENOMIC DNA]</scope>
    <source>
        <strain evidence="2 3">2_1_59BFAA</strain>
    </source>
</reference>
<dbReference type="Pfam" id="PF01381">
    <property type="entry name" value="HTH_3"/>
    <property type="match status" value="1"/>
</dbReference>
<feature type="domain" description="HTH cro/C1-type" evidence="1">
    <location>
        <begin position="30"/>
        <end position="70"/>
    </location>
</feature>
<dbReference type="eggNOG" id="COG1974">
    <property type="taxonomic scope" value="Bacteria"/>
</dbReference>
<dbReference type="Proteomes" id="UP000005835">
    <property type="component" value="Unassembled WGS sequence"/>
</dbReference>